<dbReference type="EMBL" id="BAABEO010000004">
    <property type="protein sequence ID" value="GAA3667576.1"/>
    <property type="molecule type" value="Genomic_DNA"/>
</dbReference>
<feature type="transmembrane region" description="Helical" evidence="5">
    <location>
        <begin position="296"/>
        <end position="314"/>
    </location>
</feature>
<accession>A0ABP7BQY0</accession>
<evidence type="ECO:0000256" key="3">
    <source>
        <dbReference type="ARBA" id="ARBA00022989"/>
    </source>
</evidence>
<dbReference type="RefSeq" id="WP_345147913.1">
    <property type="nucleotide sequence ID" value="NZ_BAABEO010000004.1"/>
</dbReference>
<dbReference type="PANTHER" id="PTHR23508">
    <property type="entry name" value="CARBOXYLIC ACID TRANSPORTER PROTEIN HOMOLOG"/>
    <property type="match status" value="1"/>
</dbReference>
<proteinExistence type="predicted"/>
<evidence type="ECO:0000256" key="5">
    <source>
        <dbReference type="SAM" id="Phobius"/>
    </source>
</evidence>
<evidence type="ECO:0000313" key="7">
    <source>
        <dbReference type="EMBL" id="GAA3667576.1"/>
    </source>
</evidence>
<feature type="transmembrane region" description="Helical" evidence="5">
    <location>
        <begin position="320"/>
        <end position="343"/>
    </location>
</feature>
<sequence length="426" mass="43861">MNQNPPLDRAQRRGPGRPTLANNAVIALCLTVTLMEGYNLIVFGSVVPLLLEDRSLGIDERTTGLVGGIVYIGALAGVLGGTALADRIGRPRVMALAAAVFALGSALAALAPTPELLGAARLLTGVGVGAALTTAMTLARNHAPEGRGSLVITIAMAGVPLGGTLAALLGMFLMPLWGWRSMFWLGTAMTLVILAVLLSSRISEPAEVRDASLTPLRKFTGLFRDRGYVFVLCVALAAVFNMATWLGLNVWLAEAMKNLGFGLTQALVFAFTLTGAAVVGSWFTATAADKAGPAKITLLCAALTLLGLLGLLWGPATPGFALVCVALMGIGGHSAQNLINATATSAVEPHSRGTILGLTNTMAFTGSFVGPFFGGLAFASHGPAGLFTLYAAAAVLCLLIGVGLFFSHARRTGRAPRDAADLLAVR</sequence>
<reference evidence="8" key="1">
    <citation type="journal article" date="2019" name="Int. J. Syst. Evol. Microbiol.">
        <title>The Global Catalogue of Microorganisms (GCM) 10K type strain sequencing project: providing services to taxonomists for standard genome sequencing and annotation.</title>
        <authorList>
            <consortium name="The Broad Institute Genomics Platform"/>
            <consortium name="The Broad Institute Genome Sequencing Center for Infectious Disease"/>
            <person name="Wu L."/>
            <person name="Ma J."/>
        </authorList>
    </citation>
    <scope>NUCLEOTIDE SEQUENCE [LARGE SCALE GENOMIC DNA]</scope>
    <source>
        <strain evidence="8">JCM 30742</strain>
    </source>
</reference>
<keyword evidence="2 5" id="KW-0812">Transmembrane</keyword>
<dbReference type="SUPFAM" id="SSF103473">
    <property type="entry name" value="MFS general substrate transporter"/>
    <property type="match status" value="1"/>
</dbReference>
<keyword evidence="8" id="KW-1185">Reference proteome</keyword>
<dbReference type="Gene3D" id="1.20.1250.20">
    <property type="entry name" value="MFS general substrate transporter like domains"/>
    <property type="match status" value="1"/>
</dbReference>
<feature type="transmembrane region" description="Helical" evidence="5">
    <location>
        <begin position="384"/>
        <end position="407"/>
    </location>
</feature>
<feature type="domain" description="Major facilitator superfamily (MFS) profile" evidence="6">
    <location>
        <begin position="25"/>
        <end position="409"/>
    </location>
</feature>
<evidence type="ECO:0000256" key="1">
    <source>
        <dbReference type="ARBA" id="ARBA00004651"/>
    </source>
</evidence>
<comment type="subcellular location">
    <subcellularLocation>
        <location evidence="1">Cell membrane</location>
        <topology evidence="1">Multi-pass membrane protein</topology>
    </subcellularLocation>
</comment>
<feature type="transmembrane region" description="Helical" evidence="5">
    <location>
        <begin position="118"/>
        <end position="138"/>
    </location>
</feature>
<keyword evidence="3 5" id="KW-1133">Transmembrane helix</keyword>
<evidence type="ECO:0000256" key="2">
    <source>
        <dbReference type="ARBA" id="ARBA00022692"/>
    </source>
</evidence>
<evidence type="ECO:0000313" key="8">
    <source>
        <dbReference type="Proteomes" id="UP001500752"/>
    </source>
</evidence>
<evidence type="ECO:0000259" key="6">
    <source>
        <dbReference type="PROSITE" id="PS50850"/>
    </source>
</evidence>
<feature type="transmembrane region" description="Helical" evidence="5">
    <location>
        <begin position="260"/>
        <end position="284"/>
    </location>
</feature>
<dbReference type="InterPro" id="IPR020846">
    <property type="entry name" value="MFS_dom"/>
</dbReference>
<feature type="transmembrane region" description="Helical" evidence="5">
    <location>
        <begin position="20"/>
        <end position="43"/>
    </location>
</feature>
<dbReference type="InterPro" id="IPR036259">
    <property type="entry name" value="MFS_trans_sf"/>
</dbReference>
<feature type="transmembrane region" description="Helical" evidence="5">
    <location>
        <begin position="227"/>
        <end position="248"/>
    </location>
</feature>
<dbReference type="PROSITE" id="PS50850">
    <property type="entry name" value="MFS"/>
    <property type="match status" value="1"/>
</dbReference>
<comment type="caution">
    <text evidence="7">The sequence shown here is derived from an EMBL/GenBank/DDBJ whole genome shotgun (WGS) entry which is preliminary data.</text>
</comment>
<feature type="transmembrane region" description="Helical" evidence="5">
    <location>
        <begin position="355"/>
        <end position="378"/>
    </location>
</feature>
<organism evidence="7 8">
    <name type="scientific">Arthrobacter ginkgonis</name>
    <dbReference type="NCBI Taxonomy" id="1630594"/>
    <lineage>
        <taxon>Bacteria</taxon>
        <taxon>Bacillati</taxon>
        <taxon>Actinomycetota</taxon>
        <taxon>Actinomycetes</taxon>
        <taxon>Micrococcales</taxon>
        <taxon>Micrococcaceae</taxon>
        <taxon>Arthrobacter</taxon>
    </lineage>
</organism>
<protein>
    <submittedName>
        <fullName evidence="7">Aromatic acid/H+ symport family MFS transporter</fullName>
    </submittedName>
</protein>
<gene>
    <name evidence="7" type="ORF">GCM10023081_02840</name>
</gene>
<name>A0ABP7BQY0_9MICC</name>
<feature type="transmembrane region" description="Helical" evidence="5">
    <location>
        <begin position="93"/>
        <end position="112"/>
    </location>
</feature>
<keyword evidence="4 5" id="KW-0472">Membrane</keyword>
<feature type="transmembrane region" description="Helical" evidence="5">
    <location>
        <begin position="150"/>
        <end position="176"/>
    </location>
</feature>
<dbReference type="InterPro" id="IPR011701">
    <property type="entry name" value="MFS"/>
</dbReference>
<dbReference type="Pfam" id="PF07690">
    <property type="entry name" value="MFS_1"/>
    <property type="match status" value="1"/>
</dbReference>
<evidence type="ECO:0000256" key="4">
    <source>
        <dbReference type="ARBA" id="ARBA00023136"/>
    </source>
</evidence>
<dbReference type="PANTHER" id="PTHR23508:SF10">
    <property type="entry name" value="CARBOXYLIC ACID TRANSPORTER PROTEIN HOMOLOG"/>
    <property type="match status" value="1"/>
</dbReference>
<feature type="transmembrane region" description="Helical" evidence="5">
    <location>
        <begin position="63"/>
        <end position="81"/>
    </location>
</feature>
<dbReference type="Proteomes" id="UP001500752">
    <property type="component" value="Unassembled WGS sequence"/>
</dbReference>
<feature type="transmembrane region" description="Helical" evidence="5">
    <location>
        <begin position="182"/>
        <end position="199"/>
    </location>
</feature>